<accession>A0AAE0TE97</accession>
<reference evidence="1" key="3">
    <citation type="submission" date="2023-05" db="EMBL/GenBank/DDBJ databases">
        <authorList>
            <person name="Smith C.H."/>
        </authorList>
    </citation>
    <scope>NUCLEOTIDE SEQUENCE</scope>
    <source>
        <strain evidence="1">CHS0354</strain>
        <tissue evidence="1">Mantle</tissue>
    </source>
</reference>
<evidence type="ECO:0000313" key="1">
    <source>
        <dbReference type="EMBL" id="KAK3608298.1"/>
    </source>
</evidence>
<gene>
    <name evidence="1" type="ORF">CHS0354_030748</name>
</gene>
<sequence length="95" mass="11072">MVVQAEFHVTFSPSHFFPPNSRKIRLRSTCLFIVDELYSEVPVMEAFRISSATQGFKWSSAGVCRNRRASIMMWRINVNHIFDPALSFYVQRILT</sequence>
<organism evidence="1 2">
    <name type="scientific">Potamilus streckersoni</name>
    <dbReference type="NCBI Taxonomy" id="2493646"/>
    <lineage>
        <taxon>Eukaryota</taxon>
        <taxon>Metazoa</taxon>
        <taxon>Spiralia</taxon>
        <taxon>Lophotrochozoa</taxon>
        <taxon>Mollusca</taxon>
        <taxon>Bivalvia</taxon>
        <taxon>Autobranchia</taxon>
        <taxon>Heteroconchia</taxon>
        <taxon>Palaeoheterodonta</taxon>
        <taxon>Unionida</taxon>
        <taxon>Unionoidea</taxon>
        <taxon>Unionidae</taxon>
        <taxon>Ambleminae</taxon>
        <taxon>Lampsilini</taxon>
        <taxon>Potamilus</taxon>
    </lineage>
</organism>
<reference evidence="1" key="2">
    <citation type="journal article" date="2021" name="Genome Biol. Evol.">
        <title>Developing a high-quality reference genome for a parasitic bivalve with doubly uniparental inheritance (Bivalvia: Unionida).</title>
        <authorList>
            <person name="Smith C.H."/>
        </authorList>
    </citation>
    <scope>NUCLEOTIDE SEQUENCE</scope>
    <source>
        <strain evidence="1">CHS0354</strain>
        <tissue evidence="1">Mantle</tissue>
    </source>
</reference>
<evidence type="ECO:0000313" key="2">
    <source>
        <dbReference type="Proteomes" id="UP001195483"/>
    </source>
</evidence>
<name>A0AAE0TE97_9BIVA</name>
<comment type="caution">
    <text evidence="1">The sequence shown here is derived from an EMBL/GenBank/DDBJ whole genome shotgun (WGS) entry which is preliminary data.</text>
</comment>
<proteinExistence type="predicted"/>
<dbReference type="EMBL" id="JAEAOA010001832">
    <property type="protein sequence ID" value="KAK3608298.1"/>
    <property type="molecule type" value="Genomic_DNA"/>
</dbReference>
<dbReference type="Proteomes" id="UP001195483">
    <property type="component" value="Unassembled WGS sequence"/>
</dbReference>
<reference evidence="1" key="1">
    <citation type="journal article" date="2021" name="Genome Biol. Evol.">
        <title>A High-Quality Reference Genome for a Parasitic Bivalve with Doubly Uniparental Inheritance (Bivalvia: Unionida).</title>
        <authorList>
            <person name="Smith C.H."/>
        </authorList>
    </citation>
    <scope>NUCLEOTIDE SEQUENCE</scope>
    <source>
        <strain evidence="1">CHS0354</strain>
    </source>
</reference>
<dbReference type="AlphaFoldDB" id="A0AAE0TE97"/>
<keyword evidence="2" id="KW-1185">Reference proteome</keyword>
<protein>
    <submittedName>
        <fullName evidence="1">Uncharacterized protein</fullName>
    </submittedName>
</protein>